<reference evidence="3" key="1">
    <citation type="journal article" date="2019" name="Int. J. Syst. Evol. Microbiol.">
        <title>The Global Catalogue of Microorganisms (GCM) 10K type strain sequencing project: providing services to taxonomists for standard genome sequencing and annotation.</title>
        <authorList>
            <consortium name="The Broad Institute Genomics Platform"/>
            <consortium name="The Broad Institute Genome Sequencing Center for Infectious Disease"/>
            <person name="Wu L."/>
            <person name="Ma J."/>
        </authorList>
    </citation>
    <scope>NUCLEOTIDE SEQUENCE [LARGE SCALE GENOMIC DNA]</scope>
    <source>
        <strain evidence="3">CCUG 42001</strain>
    </source>
</reference>
<dbReference type="Pfam" id="PF07099">
    <property type="entry name" value="DUF1361"/>
    <property type="match status" value="1"/>
</dbReference>
<feature type="transmembrane region" description="Helical" evidence="1">
    <location>
        <begin position="117"/>
        <end position="138"/>
    </location>
</feature>
<keyword evidence="3" id="KW-1185">Reference proteome</keyword>
<sequence length="232" mass="27218">MFNQKVTVAKPMIISCLLYILFSIITFILTKRFIHLMILWNLFLAALPLLFARLFVIYSEQRVWHKCLFCSFLWLLFFPNAPYLLTDVIHLQGISFYSISEDHAVIYSSNLLDWMSLVHLGVGIFIGTWSGMLSLMILHQWMIRRLHRFLVNTLLFIVYIVSGFAIYLGRFLRLNSWDLFQPFAFFEKISKSISVFSVGFSLLFALYICLIYSFCSFIFLSGTGSKQKFGRW</sequence>
<accession>A0ABW1WFF2</accession>
<feature type="transmembrane region" description="Helical" evidence="1">
    <location>
        <begin position="36"/>
        <end position="56"/>
    </location>
</feature>
<name>A0ABW1WFF2_9BACL</name>
<proteinExistence type="predicted"/>
<protein>
    <submittedName>
        <fullName evidence="2">DUF1361 domain-containing protein</fullName>
    </submittedName>
</protein>
<dbReference type="InterPro" id="IPR009793">
    <property type="entry name" value="DUF1361"/>
</dbReference>
<keyword evidence="1" id="KW-1133">Transmembrane helix</keyword>
<keyword evidence="1" id="KW-0472">Membrane</keyword>
<organism evidence="2 3">
    <name type="scientific">Sporolactobacillus kofuensis</name>
    <dbReference type="NCBI Taxonomy" id="269672"/>
    <lineage>
        <taxon>Bacteria</taxon>
        <taxon>Bacillati</taxon>
        <taxon>Bacillota</taxon>
        <taxon>Bacilli</taxon>
        <taxon>Bacillales</taxon>
        <taxon>Sporolactobacillaceae</taxon>
        <taxon>Sporolactobacillus</taxon>
    </lineage>
</organism>
<keyword evidence="1" id="KW-0812">Transmembrane</keyword>
<evidence type="ECO:0000313" key="3">
    <source>
        <dbReference type="Proteomes" id="UP001596267"/>
    </source>
</evidence>
<feature type="transmembrane region" description="Helical" evidence="1">
    <location>
        <begin position="68"/>
        <end position="85"/>
    </location>
</feature>
<comment type="caution">
    <text evidence="2">The sequence shown here is derived from an EMBL/GenBank/DDBJ whole genome shotgun (WGS) entry which is preliminary data.</text>
</comment>
<evidence type="ECO:0000256" key="1">
    <source>
        <dbReference type="SAM" id="Phobius"/>
    </source>
</evidence>
<gene>
    <name evidence="2" type="ORF">ACFP7A_10075</name>
</gene>
<feature type="transmembrane region" description="Helical" evidence="1">
    <location>
        <begin position="192"/>
        <end position="220"/>
    </location>
</feature>
<dbReference type="EMBL" id="JBHSTQ010000009">
    <property type="protein sequence ID" value="MFC6386949.1"/>
    <property type="molecule type" value="Genomic_DNA"/>
</dbReference>
<evidence type="ECO:0000313" key="2">
    <source>
        <dbReference type="EMBL" id="MFC6386949.1"/>
    </source>
</evidence>
<dbReference type="RefSeq" id="WP_253054937.1">
    <property type="nucleotide sequence ID" value="NZ_JAMXWN010000009.1"/>
</dbReference>
<dbReference type="Proteomes" id="UP001596267">
    <property type="component" value="Unassembled WGS sequence"/>
</dbReference>
<feature type="transmembrane region" description="Helical" evidence="1">
    <location>
        <begin position="12"/>
        <end position="30"/>
    </location>
</feature>
<feature type="transmembrane region" description="Helical" evidence="1">
    <location>
        <begin position="150"/>
        <end position="172"/>
    </location>
</feature>